<evidence type="ECO:0000313" key="1">
    <source>
        <dbReference type="EMBL" id="CAF3730003.1"/>
    </source>
</evidence>
<evidence type="ECO:0000313" key="2">
    <source>
        <dbReference type="Proteomes" id="UP000663865"/>
    </source>
</evidence>
<protein>
    <submittedName>
        <fullName evidence="1">Uncharacterized protein</fullName>
    </submittedName>
</protein>
<reference evidence="1" key="1">
    <citation type="submission" date="2021-02" db="EMBL/GenBank/DDBJ databases">
        <authorList>
            <person name="Nowell W R."/>
        </authorList>
    </citation>
    <scope>NUCLEOTIDE SEQUENCE</scope>
</reference>
<feature type="non-terminal residue" evidence="1">
    <location>
        <position position="1"/>
    </location>
</feature>
<name>A0A818WSB9_9BILA</name>
<accession>A0A818WSB9</accession>
<sequence length="140" mass="16055">PLDVGLFFPLKKAWEKYVVEYRTQHANQYITKENFAPLFMPVYMKILTYDIIKQSFRKSGLFPFDPEAPDYSKLTLEAERTSDVSIFEGVENDGKVDRSTQVTRTVMLNVRTQTDVTKCSRPGVSDNLIYDINAGSQAKM</sequence>
<proteinExistence type="predicted"/>
<dbReference type="Proteomes" id="UP000663865">
    <property type="component" value="Unassembled WGS sequence"/>
</dbReference>
<gene>
    <name evidence="1" type="ORF">KIK155_LOCUS28509</name>
</gene>
<dbReference type="AlphaFoldDB" id="A0A818WSB9"/>
<comment type="caution">
    <text evidence="1">The sequence shown here is derived from an EMBL/GenBank/DDBJ whole genome shotgun (WGS) entry which is preliminary data.</text>
</comment>
<organism evidence="1 2">
    <name type="scientific">Rotaria socialis</name>
    <dbReference type="NCBI Taxonomy" id="392032"/>
    <lineage>
        <taxon>Eukaryota</taxon>
        <taxon>Metazoa</taxon>
        <taxon>Spiralia</taxon>
        <taxon>Gnathifera</taxon>
        <taxon>Rotifera</taxon>
        <taxon>Eurotatoria</taxon>
        <taxon>Bdelloidea</taxon>
        <taxon>Philodinida</taxon>
        <taxon>Philodinidae</taxon>
        <taxon>Rotaria</taxon>
    </lineage>
</organism>
<dbReference type="EMBL" id="CAJNYV010005204">
    <property type="protein sequence ID" value="CAF3730003.1"/>
    <property type="molecule type" value="Genomic_DNA"/>
</dbReference>